<dbReference type="RefSeq" id="WP_376886222.1">
    <property type="nucleotide sequence ID" value="NZ_JBHUHR010000031.1"/>
</dbReference>
<evidence type="ECO:0000256" key="1">
    <source>
        <dbReference type="SAM" id="Phobius"/>
    </source>
</evidence>
<keyword evidence="4" id="KW-1185">Reference proteome</keyword>
<dbReference type="Pfam" id="PF24346">
    <property type="entry name" value="DUF7507"/>
    <property type="match status" value="1"/>
</dbReference>
<dbReference type="EMBL" id="JBHUHR010000031">
    <property type="protein sequence ID" value="MFD2035324.1"/>
    <property type="molecule type" value="Genomic_DNA"/>
</dbReference>
<evidence type="ECO:0000259" key="2">
    <source>
        <dbReference type="Pfam" id="PF24346"/>
    </source>
</evidence>
<dbReference type="InterPro" id="IPR055354">
    <property type="entry name" value="DUF7507"/>
</dbReference>
<keyword evidence="1" id="KW-1133">Transmembrane helix</keyword>
<protein>
    <recommendedName>
        <fullName evidence="2">DUF7507 domain-containing protein</fullName>
    </recommendedName>
</protein>
<reference evidence="4" key="1">
    <citation type="journal article" date="2019" name="Int. J. Syst. Evol. Microbiol.">
        <title>The Global Catalogue of Microorganisms (GCM) 10K type strain sequencing project: providing services to taxonomists for standard genome sequencing and annotation.</title>
        <authorList>
            <consortium name="The Broad Institute Genomics Platform"/>
            <consortium name="The Broad Institute Genome Sequencing Center for Infectious Disease"/>
            <person name="Wu L."/>
            <person name="Ma J."/>
        </authorList>
    </citation>
    <scope>NUCLEOTIDE SEQUENCE [LARGE SCALE GENOMIC DNA]</scope>
    <source>
        <strain evidence="4">CGMCC 1.15180</strain>
    </source>
</reference>
<organism evidence="3 4">
    <name type="scientific">Belliella marina</name>
    <dbReference type="NCBI Taxonomy" id="1644146"/>
    <lineage>
        <taxon>Bacteria</taxon>
        <taxon>Pseudomonadati</taxon>
        <taxon>Bacteroidota</taxon>
        <taxon>Cytophagia</taxon>
        <taxon>Cytophagales</taxon>
        <taxon>Cyclobacteriaceae</taxon>
        <taxon>Belliella</taxon>
    </lineage>
</organism>
<dbReference type="Proteomes" id="UP001597361">
    <property type="component" value="Unassembled WGS sequence"/>
</dbReference>
<keyword evidence="1" id="KW-0472">Membrane</keyword>
<gene>
    <name evidence="3" type="ORF">ACFSKL_11005</name>
</gene>
<feature type="domain" description="DUF7507" evidence="2">
    <location>
        <begin position="912"/>
        <end position="987"/>
    </location>
</feature>
<sequence length="1433" mass="160014">MKIRIDRFLVEDNVLRLLAIHFLMLSVLFLQIPSLIAQNDNRVPFRHKVGNPAPAGNLFRIKGDFSIIGNSNLTLVNYTDTTDNSANSVKFIDIDGDYRTFNSSAATLQFSEENNADPNCSEILYAGLYWSGRVGLDKGLDFELSQNIKPGIPKTINGEEQIIGYFDEINYLDQFLSISENYDNQGEGFPVFSFYYLDDGMVFQYQIKFTSEIGNEVQYSINDGDWISVENLSVAKTDTVYTATFKPIVFEFGGVEFSVGKLSRLEFNPSNYALSDHSFLHMVTNGVHTPMLEHTVHFDKRKVKLKGPSETEYTEITADGNAILYPLDELANIFVGYSDVTDYVKRNGLGEYTVADIALEEGQGDNVGFYGHWGIIVVYQNSKMDWRDVTIFDGYSFVQSLNGQEHVGEVEIEGFGAVKSGQVDLKLGLMAGEGDRSIGGDFLEIINKDGEWVRLSHPKNTPENFFNSTIYTPVRNSLGNVVPTPRNPEFSNNIGVDIVQWDISNPSNSIIANDQTSTRFRFGTRQDLYTIYAFAFSVLSYVPEVQVLNQVEGIDGMPLGDDPVIEPGQEITFLAEIRNKGSEEVSDTKIVIPIPYTATFVSASTIPANYGNVTFDPDMGIGGSIIWDLGDLPLLADVNEVLASLKYTLKITEDCAILANTSCEASISMTGNVSGIGKVSQNVFTDLPFVSGIREGECVGEEIFEPLNIPIVGRAEFALQNCPDFEDFSSLKGIVLPVFCHRDTPVGLSDFITPTKEGYSIYFFSQEIGGNALTEYFVNTSVVGTEKIWVSEGPADACLGIRTPITLEVIAKSPMPVSYDITGCLGGDPIAYAVSFHEGYVLNYYLDDNPISKPLNSVPFVSPSEDGTFSVWVSQFKEGECESNRKKVEIRVFDCSLISDIKVTIVPSIEIYDYEGQVVTYFVIVENTGGLELTNVFVTEYLRGNDWRIPYMAPGEKLEYSFQYSISEENMIVGAVEANAYASGGSLNNGFIDDSDKATIFKLPLEFMDYIVTTTPASCVVGNGESGAIYVEFLKGPQVGYFEIRDLQDNQLMRQFFYDSNVVKIDLLPGEYKLILTTAMGFEIQESEVFTVKDKESVNFSIDEEVFSCIDYSFYPSSNEELVYEVVASNGSRILLNSDQMFVFSKSDSYKIVGKDPAGIKCAVEKTMDVVIQEPIQLNLQFSSFCQNDLFTNVTLLNDVDENSVKWYKVDNLLVDPLVEFDGNLSLMVEQAGDYMVTLTNADGCVIGKREFELKRTFSDPPKLGAVYSICPTKEGSQTISIDRQFVENHWYLDGQELSQDLVLSPTEEGLYRLVAKDQSGCEFIMDFEVEIKCEPTLRYSNAIRPGEAGHGLIIYPDNLIEEIEIQIFNRWGELIFFCQDKNLRYREKSTCFWDGLINGKPAIIGNYSLVIQYKVKGEDFVNVMHDMLFILN</sequence>
<feature type="transmembrane region" description="Helical" evidence="1">
    <location>
        <begin position="14"/>
        <end position="36"/>
    </location>
</feature>
<evidence type="ECO:0000313" key="3">
    <source>
        <dbReference type="EMBL" id="MFD2035324.1"/>
    </source>
</evidence>
<proteinExistence type="predicted"/>
<name>A0ABW4VM99_9BACT</name>
<evidence type="ECO:0000313" key="4">
    <source>
        <dbReference type="Proteomes" id="UP001597361"/>
    </source>
</evidence>
<keyword evidence="1" id="KW-0812">Transmembrane</keyword>
<accession>A0ABW4VM99</accession>
<comment type="caution">
    <text evidence="3">The sequence shown here is derived from an EMBL/GenBank/DDBJ whole genome shotgun (WGS) entry which is preliminary data.</text>
</comment>